<dbReference type="CDD" id="cd00165">
    <property type="entry name" value="S4"/>
    <property type="match status" value="1"/>
</dbReference>
<evidence type="ECO:0000259" key="3">
    <source>
        <dbReference type="SMART" id="SM00363"/>
    </source>
</evidence>
<name>A0A1D1VHA8_RAMVA</name>
<feature type="domain" description="RNA-binding S4" evidence="3">
    <location>
        <begin position="145"/>
        <end position="208"/>
    </location>
</feature>
<dbReference type="GO" id="GO:1903108">
    <property type="term" value="P:regulation of mitochondrial transcription"/>
    <property type="evidence" value="ECO:0007669"/>
    <property type="project" value="TreeGrafter"/>
</dbReference>
<keyword evidence="1" id="KW-0694">RNA-binding</keyword>
<sequence>MAANRMRYFVLSMGSSVRQRGNLPAAALRCARYMESCSTPRSNLLLSTHTAASSPYPYIRAAAPRNDGPLCDCAFSRGYLTTSTESALLHPSIQTTTQRRFKKKSARPMEAQENLDEDEETSVVEEDSSSEPKEWKDMKIYVISPRLDSLIKAGLNASRTKAEEMFYEGRLRLNGEKVTKKSAEAAVGDELDVVIGYNENNPEFLDVQRIVVDEIGNAIAKGKITVTVRVWKTLVVENYPGPNKFSLTGNKS</sequence>
<dbReference type="InterPro" id="IPR057896">
    <property type="entry name" value="MTRES1_C"/>
</dbReference>
<dbReference type="PANTHER" id="PTHR13633">
    <property type="entry name" value="MITOCHONDRIAL TRANSCRIPTION RESCUE FACTOR 1"/>
    <property type="match status" value="1"/>
</dbReference>
<dbReference type="Pfam" id="PF25818">
    <property type="entry name" value="MTRES1_C"/>
    <property type="match status" value="1"/>
</dbReference>
<dbReference type="SMART" id="SM00363">
    <property type="entry name" value="S4"/>
    <property type="match status" value="1"/>
</dbReference>
<dbReference type="GO" id="GO:0005739">
    <property type="term" value="C:mitochondrion"/>
    <property type="evidence" value="ECO:0007669"/>
    <property type="project" value="TreeGrafter"/>
</dbReference>
<evidence type="ECO:0000256" key="2">
    <source>
        <dbReference type="SAM" id="MobiDB-lite"/>
    </source>
</evidence>
<dbReference type="Proteomes" id="UP000186922">
    <property type="component" value="Unassembled WGS sequence"/>
</dbReference>
<dbReference type="Gene3D" id="3.10.290.10">
    <property type="entry name" value="RNA-binding S4 domain"/>
    <property type="match status" value="1"/>
</dbReference>
<accession>A0A1D1VHA8</accession>
<feature type="compositionally biased region" description="Acidic residues" evidence="2">
    <location>
        <begin position="113"/>
        <end position="129"/>
    </location>
</feature>
<dbReference type="GO" id="GO:0003723">
    <property type="term" value="F:RNA binding"/>
    <property type="evidence" value="ECO:0007669"/>
    <property type="project" value="UniProtKB-KW"/>
</dbReference>
<dbReference type="SUPFAM" id="SSF55174">
    <property type="entry name" value="Alpha-L RNA-binding motif"/>
    <property type="match status" value="1"/>
</dbReference>
<dbReference type="STRING" id="947166.A0A1D1VHA8"/>
<feature type="region of interest" description="Disordered" evidence="2">
    <location>
        <begin position="99"/>
        <end position="130"/>
    </location>
</feature>
<proteinExistence type="predicted"/>
<dbReference type="PANTHER" id="PTHR13633:SF3">
    <property type="entry name" value="MITOCHONDRIAL TRANSCRIPTION RESCUE FACTOR 1"/>
    <property type="match status" value="1"/>
</dbReference>
<comment type="caution">
    <text evidence="4">The sequence shown here is derived from an EMBL/GenBank/DDBJ whole genome shotgun (WGS) entry which is preliminary data.</text>
</comment>
<keyword evidence="5" id="KW-1185">Reference proteome</keyword>
<gene>
    <name evidence="4" type="primary">RvY_09449-1</name>
    <name evidence="4" type="synonym">RvY_09449.1</name>
    <name evidence="4" type="ORF">RvY_09449</name>
</gene>
<dbReference type="InterPro" id="IPR036986">
    <property type="entry name" value="S4_RNA-bd_sf"/>
</dbReference>
<evidence type="ECO:0000313" key="5">
    <source>
        <dbReference type="Proteomes" id="UP000186922"/>
    </source>
</evidence>
<dbReference type="InterPro" id="IPR002942">
    <property type="entry name" value="S4_RNA-bd"/>
</dbReference>
<evidence type="ECO:0000313" key="4">
    <source>
        <dbReference type="EMBL" id="GAU98283.1"/>
    </source>
</evidence>
<dbReference type="AlphaFoldDB" id="A0A1D1VHA8"/>
<protein>
    <recommendedName>
        <fullName evidence="3">RNA-binding S4 domain-containing protein</fullName>
    </recommendedName>
</protein>
<evidence type="ECO:0000256" key="1">
    <source>
        <dbReference type="PROSITE-ProRule" id="PRU00182"/>
    </source>
</evidence>
<organism evidence="4 5">
    <name type="scientific">Ramazzottius varieornatus</name>
    <name type="common">Water bear</name>
    <name type="synonym">Tardigrade</name>
    <dbReference type="NCBI Taxonomy" id="947166"/>
    <lineage>
        <taxon>Eukaryota</taxon>
        <taxon>Metazoa</taxon>
        <taxon>Ecdysozoa</taxon>
        <taxon>Tardigrada</taxon>
        <taxon>Eutardigrada</taxon>
        <taxon>Parachela</taxon>
        <taxon>Hypsibioidea</taxon>
        <taxon>Ramazzottiidae</taxon>
        <taxon>Ramazzottius</taxon>
    </lineage>
</organism>
<reference evidence="4 5" key="1">
    <citation type="journal article" date="2016" name="Nat. Commun.">
        <title>Extremotolerant tardigrade genome and improved radiotolerance of human cultured cells by tardigrade-unique protein.</title>
        <authorList>
            <person name="Hashimoto T."/>
            <person name="Horikawa D.D."/>
            <person name="Saito Y."/>
            <person name="Kuwahara H."/>
            <person name="Kozuka-Hata H."/>
            <person name="Shin-I T."/>
            <person name="Minakuchi Y."/>
            <person name="Ohishi K."/>
            <person name="Motoyama A."/>
            <person name="Aizu T."/>
            <person name="Enomoto A."/>
            <person name="Kondo K."/>
            <person name="Tanaka S."/>
            <person name="Hara Y."/>
            <person name="Koshikawa S."/>
            <person name="Sagara H."/>
            <person name="Miura T."/>
            <person name="Yokobori S."/>
            <person name="Miyagawa K."/>
            <person name="Suzuki Y."/>
            <person name="Kubo T."/>
            <person name="Oyama M."/>
            <person name="Kohara Y."/>
            <person name="Fujiyama A."/>
            <person name="Arakawa K."/>
            <person name="Katayama T."/>
            <person name="Toyoda A."/>
            <person name="Kunieda T."/>
        </authorList>
    </citation>
    <scope>NUCLEOTIDE SEQUENCE [LARGE SCALE GENOMIC DNA]</scope>
    <source>
        <strain evidence="4 5">YOKOZUNA-1</strain>
    </source>
</reference>
<dbReference type="PROSITE" id="PS50889">
    <property type="entry name" value="S4"/>
    <property type="match status" value="1"/>
</dbReference>
<dbReference type="OrthoDB" id="4150at2759"/>
<dbReference type="EMBL" id="BDGG01000004">
    <property type="protein sequence ID" value="GAU98283.1"/>
    <property type="molecule type" value="Genomic_DNA"/>
</dbReference>